<protein>
    <submittedName>
        <fullName evidence="2">Uncharacterized protein</fullName>
    </submittedName>
</protein>
<evidence type="ECO:0000313" key="2">
    <source>
        <dbReference type="EMBL" id="CDX02898.1"/>
    </source>
</evidence>
<gene>
    <name evidence="2" type="ORF">DPCES_3011</name>
</gene>
<feature type="transmembrane region" description="Helical" evidence="1">
    <location>
        <begin position="150"/>
        <end position="170"/>
    </location>
</feature>
<proteinExistence type="predicted"/>
<organism evidence="2">
    <name type="scientific">Desulfitobacterium hafniense</name>
    <name type="common">Desulfitobacterium frappieri</name>
    <dbReference type="NCBI Taxonomy" id="49338"/>
    <lineage>
        <taxon>Bacteria</taxon>
        <taxon>Bacillati</taxon>
        <taxon>Bacillota</taxon>
        <taxon>Clostridia</taxon>
        <taxon>Eubacteriales</taxon>
        <taxon>Desulfitobacteriaceae</taxon>
        <taxon>Desulfitobacterium</taxon>
    </lineage>
</organism>
<feature type="transmembrane region" description="Helical" evidence="1">
    <location>
        <begin position="211"/>
        <end position="230"/>
    </location>
</feature>
<keyword evidence="1" id="KW-0812">Transmembrane</keyword>
<feature type="transmembrane region" description="Helical" evidence="1">
    <location>
        <begin position="75"/>
        <end position="95"/>
    </location>
</feature>
<dbReference type="AlphaFoldDB" id="A0A098B231"/>
<accession>A0A098B231</accession>
<keyword evidence="1" id="KW-0472">Membrane</keyword>
<keyword evidence="1" id="KW-1133">Transmembrane helix</keyword>
<sequence>MKKNLKKALPAAFQAPPPRGREAFLQQLAYPKLTYREFLLSQLRYIRKRIWAAAALLVVLSRLIAFPAPSPEGTAFWSLSAALPFLALLTMTEIHRFAAYRMGELEASCRFSLPQIVMARLSILGTVNFLVLILLLSLISQVSSYSLLQILSYTMVPYLLVCALCLWLLNRIPGSEGIYACAAAAVLVSLFSIISPHMARPLYTQPYLKGWLTLWAGCLMLIVLQIHQFIKQLEERQWNLYLTK</sequence>
<name>A0A098B231_DESHA</name>
<feature type="transmembrane region" description="Helical" evidence="1">
    <location>
        <begin position="116"/>
        <end position="138"/>
    </location>
</feature>
<reference evidence="2" key="1">
    <citation type="submission" date="2014-07" db="EMBL/GenBank/DDBJ databases">
        <authorList>
            <person name="Hornung V.Bastian."/>
        </authorList>
    </citation>
    <scope>NUCLEOTIDE SEQUENCE</scope>
    <source>
        <strain evidence="2">PCE-S</strain>
    </source>
</reference>
<evidence type="ECO:0000256" key="1">
    <source>
        <dbReference type="SAM" id="Phobius"/>
    </source>
</evidence>
<feature type="transmembrane region" description="Helical" evidence="1">
    <location>
        <begin position="177"/>
        <end position="199"/>
    </location>
</feature>
<dbReference type="PATRIC" id="fig|49338.4.peg.3239"/>
<feature type="transmembrane region" description="Helical" evidence="1">
    <location>
        <begin position="50"/>
        <end position="69"/>
    </location>
</feature>
<dbReference type="EMBL" id="LK996017">
    <property type="protein sequence ID" value="CDX02898.1"/>
    <property type="molecule type" value="Genomic_DNA"/>
</dbReference>
<dbReference type="RefSeq" id="WP_005810595.1">
    <property type="nucleotide sequence ID" value="NZ_CABKQQ010000026.1"/>
</dbReference>